<dbReference type="PANTHER" id="PTHR42852">
    <property type="entry name" value="THIOL:DISULFIDE INTERCHANGE PROTEIN DSBE"/>
    <property type="match status" value="1"/>
</dbReference>
<dbReference type="InterPro" id="IPR050553">
    <property type="entry name" value="Thioredoxin_ResA/DsbE_sf"/>
</dbReference>
<keyword evidence="3" id="KW-0812">Transmembrane</keyword>
<comment type="subcellular location">
    <subcellularLocation>
        <location evidence="1">Cell envelope</location>
    </subcellularLocation>
</comment>
<keyword evidence="5" id="KW-0676">Redox-active center</keyword>
<protein>
    <submittedName>
        <fullName evidence="8">TlpA family protein disulfide reductase</fullName>
    </submittedName>
</protein>
<accession>A0ABT2HW74</accession>
<evidence type="ECO:0000256" key="3">
    <source>
        <dbReference type="ARBA" id="ARBA00022968"/>
    </source>
</evidence>
<proteinExistence type="predicted"/>
<dbReference type="Gene3D" id="3.40.30.10">
    <property type="entry name" value="Glutaredoxin"/>
    <property type="match status" value="1"/>
</dbReference>
<organism evidence="8 9">
    <name type="scientific">Pseudoclavibacter albus</name>
    <dbReference type="NCBI Taxonomy" id="272241"/>
    <lineage>
        <taxon>Bacteria</taxon>
        <taxon>Bacillati</taxon>
        <taxon>Actinomycetota</taxon>
        <taxon>Actinomycetes</taxon>
        <taxon>Micrococcales</taxon>
        <taxon>Microbacteriaceae</taxon>
        <taxon>Pseudoclavibacter</taxon>
    </lineage>
</organism>
<dbReference type="PANTHER" id="PTHR42852:SF6">
    <property type="entry name" value="THIOL:DISULFIDE INTERCHANGE PROTEIN DSBE"/>
    <property type="match status" value="1"/>
</dbReference>
<evidence type="ECO:0000256" key="6">
    <source>
        <dbReference type="SAM" id="SignalP"/>
    </source>
</evidence>
<dbReference type="Pfam" id="PF08534">
    <property type="entry name" value="Redoxin"/>
    <property type="match status" value="1"/>
</dbReference>
<feature type="domain" description="Thioredoxin" evidence="7">
    <location>
        <begin position="57"/>
        <end position="200"/>
    </location>
</feature>
<evidence type="ECO:0000256" key="4">
    <source>
        <dbReference type="ARBA" id="ARBA00023157"/>
    </source>
</evidence>
<dbReference type="CDD" id="cd02966">
    <property type="entry name" value="TlpA_like_family"/>
    <property type="match status" value="1"/>
</dbReference>
<keyword evidence="9" id="KW-1185">Reference proteome</keyword>
<dbReference type="PROSITE" id="PS51352">
    <property type="entry name" value="THIOREDOXIN_2"/>
    <property type="match status" value="1"/>
</dbReference>
<dbReference type="InterPro" id="IPR013766">
    <property type="entry name" value="Thioredoxin_domain"/>
</dbReference>
<reference evidence="8 9" key="1">
    <citation type="submission" date="2022-04" db="EMBL/GenBank/DDBJ databases">
        <title>Human microbiome associated bacterial genomes.</title>
        <authorList>
            <person name="Sandstrom S."/>
            <person name="Salamzade R."/>
            <person name="Kalan L.R."/>
        </authorList>
    </citation>
    <scope>NUCLEOTIDE SEQUENCE [LARGE SCALE GENOMIC DNA]</scope>
    <source>
        <strain evidence="9">p3-SID1799</strain>
    </source>
</reference>
<name>A0ABT2HW74_9MICO</name>
<evidence type="ECO:0000256" key="5">
    <source>
        <dbReference type="ARBA" id="ARBA00023284"/>
    </source>
</evidence>
<dbReference type="RefSeq" id="WP_260103912.1">
    <property type="nucleotide sequence ID" value="NZ_JALXSQ010000008.1"/>
</dbReference>
<gene>
    <name evidence="8" type="ORF">M3D15_03350</name>
</gene>
<evidence type="ECO:0000259" key="7">
    <source>
        <dbReference type="PROSITE" id="PS51352"/>
    </source>
</evidence>
<dbReference type="EMBL" id="JALXSQ010000008">
    <property type="protein sequence ID" value="MCT2042376.1"/>
    <property type="molecule type" value="Genomic_DNA"/>
</dbReference>
<sequence length="203" mass="21408">MTQTAPIRRLRAGLALVLTAGLSLGLAACSDESFAQNYGTADKGYVAGDGSWQELPAEQRGAAVSFSGETSDGSTFTSADYTGQVMVVNFWYAACPPCRAEAKDLQKVADEQAANKVQFVGVNIYDQAATAQSFEDSYGITYPSILDVDSAAVRLAFSESVPPQAIPSTVVLDHEGRVAAVVRGPIDTTMLGDMIDRVVAEKA</sequence>
<keyword evidence="3" id="KW-0735">Signal-anchor</keyword>
<evidence type="ECO:0000256" key="2">
    <source>
        <dbReference type="ARBA" id="ARBA00022748"/>
    </source>
</evidence>
<dbReference type="SUPFAM" id="SSF52833">
    <property type="entry name" value="Thioredoxin-like"/>
    <property type="match status" value="1"/>
</dbReference>
<evidence type="ECO:0000313" key="9">
    <source>
        <dbReference type="Proteomes" id="UP001525379"/>
    </source>
</evidence>
<dbReference type="Proteomes" id="UP001525379">
    <property type="component" value="Unassembled WGS sequence"/>
</dbReference>
<comment type="caution">
    <text evidence="8">The sequence shown here is derived from an EMBL/GenBank/DDBJ whole genome shotgun (WGS) entry which is preliminary data.</text>
</comment>
<keyword evidence="2" id="KW-0201">Cytochrome c-type biogenesis</keyword>
<evidence type="ECO:0000313" key="8">
    <source>
        <dbReference type="EMBL" id="MCT2042376.1"/>
    </source>
</evidence>
<dbReference type="InterPro" id="IPR013740">
    <property type="entry name" value="Redoxin"/>
</dbReference>
<keyword evidence="4" id="KW-1015">Disulfide bond</keyword>
<evidence type="ECO:0000256" key="1">
    <source>
        <dbReference type="ARBA" id="ARBA00004196"/>
    </source>
</evidence>
<feature type="signal peptide" evidence="6">
    <location>
        <begin position="1"/>
        <end position="35"/>
    </location>
</feature>
<feature type="chain" id="PRO_5047018670" evidence="6">
    <location>
        <begin position="36"/>
        <end position="203"/>
    </location>
</feature>
<dbReference type="InterPro" id="IPR036249">
    <property type="entry name" value="Thioredoxin-like_sf"/>
</dbReference>
<keyword evidence="6" id="KW-0732">Signal</keyword>